<feature type="signal peptide" evidence="1">
    <location>
        <begin position="1"/>
        <end position="16"/>
    </location>
</feature>
<evidence type="ECO:0000313" key="3">
    <source>
        <dbReference type="Proteomes" id="UP001162131"/>
    </source>
</evidence>
<sequence length="1068" mass="114555">MKKFISYIAFLGLASSFMLIDSSLDPGRILWPTETWVSSPIQLSQTNAGSIVKLTFTLRPSTTLANGVLEVIYPSSILGGPIYIPSSFSGDKDVSLTYTSITLPASVGIYGPFVLITRSSQTGQMYDLNNVFGYIAITSTISTSSDLTVTNESVNPMIGSSDTLYFAFSLNQNLWKYDLIEIIPSDSYMPSSLVTCSSITVAGIPNILYGPTGDHNLPCAIATQSSSTTGPQYTISESNSVYIYGLSQDIILASGSITIKLSISTFNYPLYKRQSASNTWKINIWRWGTSNLIAQYVASSGPTTPIEGTITAAWSPINDALSASDVIGGMVIFTKVTFTTHHDIPAAGTAIITFWSIDISLDWWEDLDGSNNSGSQCYLTIPINGASCAISSINIVTITFANKMPAGSVSIALLTAFNQDTRISEIVTTDSSSNYIDYVSNPISWPINTNNLLYSFFKFHGYSSAIYDSYPRLADSGTYLPGLIYGADTSLDLYWTFTPSSWVTWTTSTYIAIYLPFTTSGVSFTQPYISETAIKYEMNNDLTLNNGVNFYSPPTKATFSLSQNTIYLNFQLAPTLRYYTIAVGNGESALPYVASNLGTFYECFAISLTGSKKEIGNSVYSVIIKDYLGADIYARPFCNANWASGIPLVSVFAAKIIAIDFTSAEQNFVLEIKVTNGADLNTGLAKGSYLPLSSTVPGTTAVLDETIGDTIIKLTGLGVVIAGRPAINTFLAMGKLADTSFIATSRLYYITAKDPSIKNYLYQSTQSPITLTNSQNNPLVSGTYVLGAWTPSSNTNYEIGSARVAIEVSSPYIGIGLPTGFKLSPSSIISINGNVASTIYSASNSNDYTSGGFIIGYSTNPNYRITTSGVTITITEVTAPGYSGESSSSNSVLFNIFGASSFGGSCDICGTDYSFNFVYPGEIANSLVTCTLSSYSAADYDSVDATMTITVTTVHRVPENGIISLTLALDWAFYLSTCTVIGPSDIDSNNKVICSISSHVLTIGSFAVFEPGTITITILHVRNPLSGGIYTCVSQVATQDARLNYIDYGSALFQEIIITVASAPVSLI</sequence>
<organism evidence="2 3">
    <name type="scientific">Blepharisma stoltei</name>
    <dbReference type="NCBI Taxonomy" id="1481888"/>
    <lineage>
        <taxon>Eukaryota</taxon>
        <taxon>Sar</taxon>
        <taxon>Alveolata</taxon>
        <taxon>Ciliophora</taxon>
        <taxon>Postciliodesmatophora</taxon>
        <taxon>Heterotrichea</taxon>
        <taxon>Heterotrichida</taxon>
        <taxon>Blepharismidae</taxon>
        <taxon>Blepharisma</taxon>
    </lineage>
</organism>
<accession>A0AAU9JXR1</accession>
<comment type="caution">
    <text evidence="2">The sequence shown here is derived from an EMBL/GenBank/DDBJ whole genome shotgun (WGS) entry which is preliminary data.</text>
</comment>
<dbReference type="AlphaFoldDB" id="A0AAU9JXR1"/>
<dbReference type="EMBL" id="CAJZBQ010000050">
    <property type="protein sequence ID" value="CAG9329905.1"/>
    <property type="molecule type" value="Genomic_DNA"/>
</dbReference>
<reference evidence="2" key="1">
    <citation type="submission" date="2021-09" db="EMBL/GenBank/DDBJ databases">
        <authorList>
            <consortium name="AG Swart"/>
            <person name="Singh M."/>
            <person name="Singh A."/>
            <person name="Seah K."/>
            <person name="Emmerich C."/>
        </authorList>
    </citation>
    <scope>NUCLEOTIDE SEQUENCE</scope>
    <source>
        <strain evidence="2">ATCC30299</strain>
    </source>
</reference>
<protein>
    <submittedName>
        <fullName evidence="2">Uncharacterized protein</fullName>
    </submittedName>
</protein>
<feature type="chain" id="PRO_5043998178" evidence="1">
    <location>
        <begin position="17"/>
        <end position="1068"/>
    </location>
</feature>
<evidence type="ECO:0000313" key="2">
    <source>
        <dbReference type="EMBL" id="CAG9329905.1"/>
    </source>
</evidence>
<proteinExistence type="predicted"/>
<gene>
    <name evidence="2" type="ORF">BSTOLATCC_MIC50021</name>
</gene>
<name>A0AAU9JXR1_9CILI</name>
<evidence type="ECO:0000256" key="1">
    <source>
        <dbReference type="SAM" id="SignalP"/>
    </source>
</evidence>
<keyword evidence="1" id="KW-0732">Signal</keyword>
<keyword evidence="3" id="KW-1185">Reference proteome</keyword>
<dbReference type="Proteomes" id="UP001162131">
    <property type="component" value="Unassembled WGS sequence"/>
</dbReference>